<sequence length="66" mass="7123">MNFMSFANGTDGVYAGLVFVASFVIALLMFTSVPIDPEMSKYVKLAALSAGSALAMAFYTWPSQKF</sequence>
<dbReference type="EMBL" id="ADZX01000200">
    <property type="protein sequence ID" value="EFK97431.1"/>
    <property type="molecule type" value="Genomic_DNA"/>
</dbReference>
<evidence type="ECO:0000256" key="1">
    <source>
        <dbReference type="SAM" id="Phobius"/>
    </source>
</evidence>
<reference evidence="2" key="1">
    <citation type="submission" date="2010-07" db="EMBL/GenBank/DDBJ databases">
        <authorList>
            <consortium name="CONSOLIDER consortium CSD2007-00005"/>
            <person name="Guazzaroni M.-E."/>
            <person name="Richter M."/>
            <person name="Garcia-Salamanca A."/>
            <person name="Yarza P."/>
            <person name="Ferrer M."/>
        </authorList>
    </citation>
    <scope>NUCLEOTIDE SEQUENCE</scope>
</reference>
<keyword evidence="1" id="KW-0472">Membrane</keyword>
<evidence type="ECO:0000313" key="2">
    <source>
        <dbReference type="EMBL" id="EFK97431.1"/>
    </source>
</evidence>
<protein>
    <submittedName>
        <fullName evidence="2">Membrane protein</fullName>
    </submittedName>
</protein>
<name>D9PG84_9ZZZZ</name>
<accession>D9PG84</accession>
<organism evidence="2">
    <name type="scientific">sediment metagenome</name>
    <dbReference type="NCBI Taxonomy" id="749907"/>
    <lineage>
        <taxon>unclassified sequences</taxon>
        <taxon>metagenomes</taxon>
        <taxon>ecological metagenomes</taxon>
    </lineage>
</organism>
<keyword evidence="1" id="KW-0812">Transmembrane</keyword>
<feature type="transmembrane region" description="Helical" evidence="1">
    <location>
        <begin position="12"/>
        <end position="30"/>
    </location>
</feature>
<keyword evidence="1" id="KW-1133">Transmembrane helix</keyword>
<dbReference type="AlphaFoldDB" id="D9PG84"/>
<feature type="transmembrane region" description="Helical" evidence="1">
    <location>
        <begin position="42"/>
        <end position="61"/>
    </location>
</feature>
<gene>
    <name evidence="2" type="ORF">LDC_0531</name>
</gene>
<feature type="non-terminal residue" evidence="2">
    <location>
        <position position="66"/>
    </location>
</feature>
<reference evidence="2" key="2">
    <citation type="journal article" date="2011" name="Microb. Ecol.">
        <title>Taxonomic and Functional Metagenomic Profiling of the Microbial Community in the Anoxic Sediment of a Sub-saline Shallow Lake (Laguna de Carrizo, Central Spain).</title>
        <authorList>
            <person name="Ferrer M."/>
            <person name="Guazzaroni M.E."/>
            <person name="Richter M."/>
            <person name="Garcia-Salamanca A."/>
            <person name="Yarza P."/>
            <person name="Suarez-Suarez A."/>
            <person name="Solano J."/>
            <person name="Alcaide M."/>
            <person name="van Dillewijn P."/>
            <person name="Molina-Henares M.A."/>
            <person name="Lopez-Cortes N."/>
            <person name="Al-Ramahi Y."/>
            <person name="Guerrero C."/>
            <person name="Acosta A."/>
            <person name="de Eugenio L.I."/>
            <person name="Martinez V."/>
            <person name="Marques S."/>
            <person name="Rojo F."/>
            <person name="Santero E."/>
            <person name="Genilloud O."/>
            <person name="Perez-Perez J."/>
            <person name="Rossello-Mora R."/>
            <person name="Ramos J.L."/>
        </authorList>
    </citation>
    <scope>NUCLEOTIDE SEQUENCE</scope>
</reference>
<comment type="caution">
    <text evidence="2">The sequence shown here is derived from an EMBL/GenBank/DDBJ whole genome shotgun (WGS) entry which is preliminary data.</text>
</comment>
<proteinExistence type="predicted"/>